<feature type="transmembrane region" description="Helical" evidence="1">
    <location>
        <begin position="209"/>
        <end position="228"/>
    </location>
</feature>
<gene>
    <name evidence="2" type="ORF">KSW38_04650</name>
</gene>
<evidence type="ECO:0000256" key="1">
    <source>
        <dbReference type="SAM" id="Phobius"/>
    </source>
</evidence>
<name>A0ABS6I1F8_9MICC</name>
<dbReference type="RefSeq" id="WP_216923248.1">
    <property type="nucleotide sequence ID" value="NZ_JAHOPC010000002.1"/>
</dbReference>
<feature type="transmembrane region" description="Helical" evidence="1">
    <location>
        <begin position="168"/>
        <end position="189"/>
    </location>
</feature>
<feature type="transmembrane region" description="Helical" evidence="1">
    <location>
        <begin position="134"/>
        <end position="156"/>
    </location>
</feature>
<feature type="transmembrane region" description="Helical" evidence="1">
    <location>
        <begin position="6"/>
        <end position="21"/>
    </location>
</feature>
<dbReference type="EMBL" id="JAHOPC010000002">
    <property type="protein sequence ID" value="MBU8865576.1"/>
    <property type="molecule type" value="Genomic_DNA"/>
</dbReference>
<keyword evidence="1" id="KW-1133">Transmembrane helix</keyword>
<evidence type="ECO:0000313" key="2">
    <source>
        <dbReference type="EMBL" id="MBU8865576.1"/>
    </source>
</evidence>
<protein>
    <submittedName>
        <fullName evidence="2">Uncharacterized protein</fullName>
    </submittedName>
</protein>
<feature type="transmembrane region" description="Helical" evidence="1">
    <location>
        <begin position="62"/>
        <end position="82"/>
    </location>
</feature>
<dbReference type="Proteomes" id="UP000824166">
    <property type="component" value="Unassembled WGS sequence"/>
</dbReference>
<reference evidence="2 3" key="1">
    <citation type="submission" date="2021-06" db="EMBL/GenBank/DDBJ databases">
        <authorList>
            <person name="Jeong J.W."/>
        </authorList>
    </citation>
    <scope>NUCLEOTIDE SEQUENCE [LARGE SCALE GENOMIC DNA]</scope>
    <source>
        <strain evidence="2 3">MMS21-TAE1-1</strain>
    </source>
</reference>
<organism evidence="2 3">
    <name type="scientific">Paenarthrobacter aromaticivorans</name>
    <dbReference type="NCBI Taxonomy" id="2849150"/>
    <lineage>
        <taxon>Bacteria</taxon>
        <taxon>Bacillati</taxon>
        <taxon>Actinomycetota</taxon>
        <taxon>Actinomycetes</taxon>
        <taxon>Micrococcales</taxon>
        <taxon>Micrococcaceae</taxon>
        <taxon>Paenarthrobacter</taxon>
    </lineage>
</organism>
<feature type="transmembrane region" description="Helical" evidence="1">
    <location>
        <begin position="28"/>
        <end position="50"/>
    </location>
</feature>
<keyword evidence="1" id="KW-0812">Transmembrane</keyword>
<comment type="caution">
    <text evidence="2">The sequence shown here is derived from an EMBL/GenBank/DDBJ whole genome shotgun (WGS) entry which is preliminary data.</text>
</comment>
<proteinExistence type="predicted"/>
<keyword evidence="3" id="KW-1185">Reference proteome</keyword>
<accession>A0ABS6I1F8</accession>
<sequence>MIQVVAAVLMWLLVISLLPGTRRRDHSVLTAAITIAVAMTLNIDPVYTSLDEAFAARNYVDLLANVSMVVGIYFLSKAIIRAATPEDAGEGRDAIGAVVLGVVILGLVSSFSFITTHGSSTRFMLDYGDQFPAALYSAIQFVYIGYVVSITGATCFRFRPGMSRPYYRLAFTFIGIGCALAVLLVSLVLVMDTLHLQGRLDAMRAVSPAYDVTVVAALAFLCVGLAIPPVARRILRLKDAATEDDLVRGLRVVWDKTAGMRQDVRLQLGVEDLAQQAPALKLHRMLVEVQDALLVEPGLASSLDIRELRVLSAAENYLAGPIERGTKARKQRGERAL</sequence>
<evidence type="ECO:0000313" key="3">
    <source>
        <dbReference type="Proteomes" id="UP000824166"/>
    </source>
</evidence>
<feature type="transmembrane region" description="Helical" evidence="1">
    <location>
        <begin position="94"/>
        <end position="114"/>
    </location>
</feature>
<keyword evidence="1" id="KW-0472">Membrane</keyword>